<protein>
    <submittedName>
        <fullName evidence="1">Uncharacterized protein</fullName>
    </submittedName>
</protein>
<organism evidence="1 2">
    <name type="scientific">Parelaphostrongylus tenuis</name>
    <name type="common">Meningeal worm</name>
    <dbReference type="NCBI Taxonomy" id="148309"/>
    <lineage>
        <taxon>Eukaryota</taxon>
        <taxon>Metazoa</taxon>
        <taxon>Ecdysozoa</taxon>
        <taxon>Nematoda</taxon>
        <taxon>Chromadorea</taxon>
        <taxon>Rhabditida</taxon>
        <taxon>Rhabditina</taxon>
        <taxon>Rhabditomorpha</taxon>
        <taxon>Strongyloidea</taxon>
        <taxon>Metastrongylidae</taxon>
        <taxon>Parelaphostrongylus</taxon>
    </lineage>
</organism>
<proteinExistence type="predicted"/>
<evidence type="ECO:0000313" key="2">
    <source>
        <dbReference type="Proteomes" id="UP001196413"/>
    </source>
</evidence>
<dbReference type="Proteomes" id="UP001196413">
    <property type="component" value="Unassembled WGS sequence"/>
</dbReference>
<comment type="caution">
    <text evidence="1">The sequence shown here is derived from an EMBL/GenBank/DDBJ whole genome shotgun (WGS) entry which is preliminary data.</text>
</comment>
<reference evidence="1" key="1">
    <citation type="submission" date="2021-06" db="EMBL/GenBank/DDBJ databases">
        <title>Parelaphostrongylus tenuis whole genome reference sequence.</title>
        <authorList>
            <person name="Garwood T.J."/>
            <person name="Larsen P.A."/>
            <person name="Fountain-Jones N.M."/>
            <person name="Garbe J.R."/>
            <person name="Macchietto M.G."/>
            <person name="Kania S.A."/>
            <person name="Gerhold R.W."/>
            <person name="Richards J.E."/>
            <person name="Wolf T.M."/>
        </authorList>
    </citation>
    <scope>NUCLEOTIDE SEQUENCE</scope>
    <source>
        <strain evidence="1">MNPRO001-30</strain>
        <tissue evidence="1">Meninges</tissue>
    </source>
</reference>
<dbReference type="EMBL" id="JAHQIW010001715">
    <property type="protein sequence ID" value="KAJ1353465.1"/>
    <property type="molecule type" value="Genomic_DNA"/>
</dbReference>
<evidence type="ECO:0000313" key="1">
    <source>
        <dbReference type="EMBL" id="KAJ1353465.1"/>
    </source>
</evidence>
<keyword evidence="2" id="KW-1185">Reference proteome</keyword>
<gene>
    <name evidence="1" type="ORF">KIN20_010101</name>
</gene>
<sequence>MTAADMRSFEFHPSNSLSETNIELTPFLPCHREQQHDHPHKKRAPYDKKGITVTMEKMLIDWFKQTSNT</sequence>
<name>A0AAD5M945_PARTN</name>
<dbReference type="AlphaFoldDB" id="A0AAD5M945"/>
<accession>A0AAD5M945</accession>